<dbReference type="GO" id="GO:0008009">
    <property type="term" value="F:chemokine activity"/>
    <property type="evidence" value="ECO:0007669"/>
    <property type="project" value="InterPro"/>
</dbReference>
<evidence type="ECO:0000256" key="1">
    <source>
        <dbReference type="ARBA" id="ARBA00004613"/>
    </source>
</evidence>
<evidence type="ECO:0000259" key="12">
    <source>
        <dbReference type="SMART" id="SM00199"/>
    </source>
</evidence>
<evidence type="ECO:0000256" key="8">
    <source>
        <dbReference type="ARBA" id="ARBA00023198"/>
    </source>
</evidence>
<feature type="compositionally biased region" description="Basic residues" evidence="11">
    <location>
        <begin position="158"/>
        <end position="181"/>
    </location>
</feature>
<evidence type="ECO:0000256" key="5">
    <source>
        <dbReference type="ARBA" id="ARBA00022525"/>
    </source>
</evidence>
<dbReference type="PANTHER" id="PTHR12015:SF111">
    <property type="entry name" value="C-C MOTIF CHEMOKINE 17"/>
    <property type="match status" value="1"/>
</dbReference>
<keyword evidence="3 10" id="KW-0145">Chemotaxis</keyword>
<organism evidence="13 14">
    <name type="scientific">Lonchura striata</name>
    <name type="common">white-rumped munia</name>
    <dbReference type="NCBI Taxonomy" id="40157"/>
    <lineage>
        <taxon>Eukaryota</taxon>
        <taxon>Metazoa</taxon>
        <taxon>Chordata</taxon>
        <taxon>Craniata</taxon>
        <taxon>Vertebrata</taxon>
        <taxon>Euteleostomi</taxon>
        <taxon>Archelosauria</taxon>
        <taxon>Archosauria</taxon>
        <taxon>Dinosauria</taxon>
        <taxon>Saurischia</taxon>
        <taxon>Theropoda</taxon>
        <taxon>Coelurosauria</taxon>
        <taxon>Aves</taxon>
        <taxon>Neognathae</taxon>
        <taxon>Neoaves</taxon>
        <taxon>Telluraves</taxon>
        <taxon>Australaves</taxon>
        <taxon>Passeriformes</taxon>
        <taxon>Passeroidea</taxon>
        <taxon>Estrildidae</taxon>
        <taxon>Estrildinae</taxon>
        <taxon>Lonchura</taxon>
    </lineage>
</organism>
<reference evidence="13 14" key="1">
    <citation type="submission" date="2017-05" db="EMBL/GenBank/DDBJ databases">
        <title>Genome of assembly of the Bengalese finch, Lonchura striata domestica.</title>
        <authorList>
            <person name="Colquitt B.M."/>
            <person name="Brainard M.S."/>
        </authorList>
    </citation>
    <scope>NUCLEOTIDE SEQUENCE [LARGE SCALE GENOMIC DNA]</scope>
    <source>
        <strain evidence="13">White83orange57</strain>
    </source>
</reference>
<proteinExistence type="inferred from homology"/>
<comment type="subcellular location">
    <subcellularLocation>
        <location evidence="1 10">Secreted</location>
    </subcellularLocation>
</comment>
<dbReference type="CDD" id="cd00169">
    <property type="entry name" value="Chemokine"/>
    <property type="match status" value="1"/>
</dbReference>
<evidence type="ECO:0000256" key="7">
    <source>
        <dbReference type="ARBA" id="ARBA00023157"/>
    </source>
</evidence>
<evidence type="ECO:0000256" key="4">
    <source>
        <dbReference type="ARBA" id="ARBA00022514"/>
    </source>
</evidence>
<evidence type="ECO:0000256" key="11">
    <source>
        <dbReference type="SAM" id="MobiDB-lite"/>
    </source>
</evidence>
<evidence type="ECO:0000256" key="10">
    <source>
        <dbReference type="RuleBase" id="RU361150"/>
    </source>
</evidence>
<protein>
    <recommendedName>
        <fullName evidence="10">C-C motif chemokine</fullName>
    </recommendedName>
</protein>
<dbReference type="PROSITE" id="PS00472">
    <property type="entry name" value="SMALL_CYTOKINES_CC"/>
    <property type="match status" value="1"/>
</dbReference>
<evidence type="ECO:0000256" key="6">
    <source>
        <dbReference type="ARBA" id="ARBA00022729"/>
    </source>
</evidence>
<comment type="caution">
    <text evidence="13">The sequence shown here is derived from an EMBL/GenBank/DDBJ whole genome shotgun (WGS) entry which is preliminary data.</text>
</comment>
<keyword evidence="14" id="KW-1185">Reference proteome</keyword>
<dbReference type="EMBL" id="MUZQ01000092">
    <property type="protein sequence ID" value="OWK58773.1"/>
    <property type="molecule type" value="Genomic_DNA"/>
</dbReference>
<dbReference type="AlphaFoldDB" id="A0A218UYC9"/>
<dbReference type="Proteomes" id="UP000197619">
    <property type="component" value="Unassembled WGS sequence"/>
</dbReference>
<dbReference type="GO" id="GO:0006954">
    <property type="term" value="P:inflammatory response"/>
    <property type="evidence" value="ECO:0007669"/>
    <property type="project" value="UniProtKB-KW"/>
</dbReference>
<gene>
    <name evidence="13" type="ORF">RLOC_00015097</name>
</gene>
<dbReference type="Gene3D" id="2.40.50.40">
    <property type="match status" value="1"/>
</dbReference>
<dbReference type="STRING" id="299123.ENSLSDP00000018621"/>
<dbReference type="SMART" id="SM00199">
    <property type="entry name" value="SCY"/>
    <property type="match status" value="1"/>
</dbReference>
<keyword evidence="8" id="KW-0395">Inflammatory response</keyword>
<feature type="region of interest" description="Disordered" evidence="11">
    <location>
        <begin position="144"/>
        <end position="181"/>
    </location>
</feature>
<dbReference type="InterPro" id="IPR001811">
    <property type="entry name" value="Chemokine_IL8-like_dom"/>
</dbReference>
<feature type="domain" description="Chemokine interleukin-8-like" evidence="12">
    <location>
        <begin position="83"/>
        <end position="145"/>
    </location>
</feature>
<dbReference type="Pfam" id="PF00048">
    <property type="entry name" value="IL8"/>
    <property type="match status" value="1"/>
</dbReference>
<dbReference type="SUPFAM" id="SSF54117">
    <property type="entry name" value="Interleukin 8-like chemokines"/>
    <property type="match status" value="1"/>
</dbReference>
<evidence type="ECO:0000256" key="3">
    <source>
        <dbReference type="ARBA" id="ARBA00022500"/>
    </source>
</evidence>
<keyword evidence="7" id="KW-1015">Disulfide bond</keyword>
<comment type="similarity">
    <text evidence="2 10">Belongs to the intercrine beta (chemokine CC) family.</text>
</comment>
<evidence type="ECO:0000313" key="13">
    <source>
        <dbReference type="EMBL" id="OWK58773.1"/>
    </source>
</evidence>
<feature type="compositionally biased region" description="Basic and acidic residues" evidence="11">
    <location>
        <begin position="145"/>
        <end position="157"/>
    </location>
</feature>
<dbReference type="InterPro" id="IPR000827">
    <property type="entry name" value="Chemokine_CC_CS"/>
</dbReference>
<evidence type="ECO:0000313" key="14">
    <source>
        <dbReference type="Proteomes" id="UP000197619"/>
    </source>
</evidence>
<evidence type="ECO:0000256" key="9">
    <source>
        <dbReference type="ARBA" id="ARBA00046039"/>
    </source>
</evidence>
<dbReference type="GO" id="GO:0005615">
    <property type="term" value="C:extracellular space"/>
    <property type="evidence" value="ECO:0007669"/>
    <property type="project" value="UniProtKB-KW"/>
</dbReference>
<keyword evidence="6" id="KW-0732">Signal</keyword>
<dbReference type="InterPro" id="IPR039809">
    <property type="entry name" value="Chemokine_b/g/d"/>
</dbReference>
<name>A0A218UYC9_9PASE</name>
<keyword evidence="5 10" id="KW-0964">Secreted</keyword>
<comment type="function">
    <text evidence="9">Chemokine, which displays chemotactic activity for T lymphocytes, preferentially Th2 cells, but not monocytes or granulocytes. Therefore plays an important role in a wide range of inflammatory and immunological processes. Acts by binding to CCR4 at T-cell surface. Mediates GM-CSF/CSF2-driven pain and inflammation. In the brain, required to maintain the typical, highly branched morphology of hippocampal microglia under homeostatic conditions. May be important for the appropriate adaptation of microglial morphology and synaptic plasticity to acute lipopolysaccharide (LPS)-induced neuroinflammation. Plays a role in wound healing, mainly by inducing fibroblast migration into the wound.</text>
</comment>
<dbReference type="InterPro" id="IPR036048">
    <property type="entry name" value="Interleukin_8-like_sf"/>
</dbReference>
<accession>A0A218UYC9</accession>
<dbReference type="PANTHER" id="PTHR12015">
    <property type="entry name" value="SMALL INDUCIBLE CYTOKINE A"/>
    <property type="match status" value="1"/>
</dbReference>
<keyword evidence="4 10" id="KW-0202">Cytokine</keyword>
<dbReference type="GO" id="GO:0006955">
    <property type="term" value="P:immune response"/>
    <property type="evidence" value="ECO:0007669"/>
    <property type="project" value="InterPro"/>
</dbReference>
<sequence>MDPQTDFKGALLLKRADASAIAKYPFPSWDLSNHLPLKESLLIQMLCQSARGSTMALRPLLLLLPLLAAALLITQAQGIGSSALDCCLKHSPLKKDIPSGVVISYRQQGPETGCYLRAVVLITKRNKKICVSPTDDTVLKLMQQLDKKTKNDKDKKAKNNKNKRQTQRPRSRPKKQKRQRV</sequence>
<evidence type="ECO:0000256" key="2">
    <source>
        <dbReference type="ARBA" id="ARBA00010868"/>
    </source>
</evidence>